<feature type="transmembrane region" description="Helical" evidence="12">
    <location>
        <begin position="555"/>
        <end position="574"/>
    </location>
</feature>
<reference evidence="14" key="1">
    <citation type="submission" date="2022-10" db="EMBL/GenBank/DDBJ databases">
        <authorList>
            <person name="Chen Y."/>
            <person name="Dougan E. K."/>
            <person name="Chan C."/>
            <person name="Rhodes N."/>
            <person name="Thang M."/>
        </authorList>
    </citation>
    <scope>NUCLEOTIDE SEQUENCE</scope>
</reference>
<evidence type="ECO:0000313" key="15">
    <source>
        <dbReference type="EMBL" id="CAL1125160.1"/>
    </source>
</evidence>
<evidence type="ECO:0000259" key="13">
    <source>
        <dbReference type="PROSITE" id="PS50035"/>
    </source>
</evidence>
<keyword evidence="8" id="KW-0443">Lipid metabolism</keyword>
<feature type="transmembrane region" description="Helical" evidence="12">
    <location>
        <begin position="14"/>
        <end position="35"/>
    </location>
</feature>
<name>A0A9P1BG37_9DINO</name>
<keyword evidence="9 12" id="KW-0472">Membrane</keyword>
<dbReference type="GO" id="GO:0032049">
    <property type="term" value="P:cardiolipin biosynthetic process"/>
    <property type="evidence" value="ECO:0007669"/>
    <property type="project" value="InterPro"/>
</dbReference>
<feature type="domain" description="PLD phosphodiesterase" evidence="13">
    <location>
        <begin position="224"/>
        <end position="251"/>
    </location>
</feature>
<dbReference type="GO" id="GO:0008808">
    <property type="term" value="F:cardiolipin synthase activity"/>
    <property type="evidence" value="ECO:0007669"/>
    <property type="project" value="InterPro"/>
</dbReference>
<dbReference type="SUPFAM" id="SSF56024">
    <property type="entry name" value="Phospholipase D/nuclease"/>
    <property type="match status" value="2"/>
</dbReference>
<dbReference type="PANTHER" id="PTHR21248:SF22">
    <property type="entry name" value="PHOSPHOLIPASE D"/>
    <property type="match status" value="1"/>
</dbReference>
<evidence type="ECO:0000256" key="12">
    <source>
        <dbReference type="SAM" id="Phobius"/>
    </source>
</evidence>
<keyword evidence="3" id="KW-0444">Lipid biosynthesis</keyword>
<proteinExistence type="predicted"/>
<keyword evidence="5 12" id="KW-0812">Transmembrane</keyword>
<evidence type="ECO:0000313" key="14">
    <source>
        <dbReference type="EMBL" id="CAI3971785.1"/>
    </source>
</evidence>
<dbReference type="Proteomes" id="UP001152797">
    <property type="component" value="Unassembled WGS sequence"/>
</dbReference>
<dbReference type="SMART" id="SM00155">
    <property type="entry name" value="PLDc"/>
    <property type="match status" value="2"/>
</dbReference>
<evidence type="ECO:0000256" key="3">
    <source>
        <dbReference type="ARBA" id="ARBA00022516"/>
    </source>
</evidence>
<evidence type="ECO:0000256" key="5">
    <source>
        <dbReference type="ARBA" id="ARBA00022692"/>
    </source>
</evidence>
<keyword evidence="7 12" id="KW-1133">Transmembrane helix</keyword>
<evidence type="ECO:0000313" key="16">
    <source>
        <dbReference type="EMBL" id="CAL4759097.1"/>
    </source>
</evidence>
<evidence type="ECO:0000256" key="8">
    <source>
        <dbReference type="ARBA" id="ARBA00023098"/>
    </source>
</evidence>
<reference evidence="15" key="2">
    <citation type="submission" date="2024-04" db="EMBL/GenBank/DDBJ databases">
        <authorList>
            <person name="Chen Y."/>
            <person name="Shah S."/>
            <person name="Dougan E. K."/>
            <person name="Thang M."/>
            <person name="Chan C."/>
        </authorList>
    </citation>
    <scope>NUCLEOTIDE SEQUENCE [LARGE SCALE GENOMIC DNA]</scope>
</reference>
<dbReference type="CDD" id="cd09112">
    <property type="entry name" value="PLDc_CLS_2"/>
    <property type="match status" value="1"/>
</dbReference>
<keyword evidence="2" id="KW-1003">Cell membrane</keyword>
<dbReference type="InterPro" id="IPR001736">
    <property type="entry name" value="PLipase_D/transphosphatidylase"/>
</dbReference>
<keyword evidence="17" id="KW-1185">Reference proteome</keyword>
<dbReference type="Pfam" id="PF13396">
    <property type="entry name" value="PLDc_N"/>
    <property type="match status" value="1"/>
</dbReference>
<feature type="transmembrane region" description="Helical" evidence="12">
    <location>
        <begin position="510"/>
        <end position="543"/>
    </location>
</feature>
<sequence>MEEWLSQLGWEPSWWSLIATATYLLALASIPSVLLQRRGHPQSAIAWLLVLFSLPFVGLFLWWFLGRKHLTRKRRRRLKATEKVSGSLSKLRDALPALPEASWELLSLRRLPPDEAQWVFPPTFNNRVRLLRDAIQTYPAIEDAIHASTQHIHLLFYIWNDDATGRRFRDLLVEKARQGVEVRILCDAIGSPWAGRSLMRPLIEAGGKVGIFLPTHIFKRNRYWNFRNHRKLVVADGCRGIVGGLNIGDEYTKDWHDTALEMRGPVVDQLQEVFADDWYYTTGEELSTTRYFSCYPEEQKKNPEWGIDNEAVCGVVASGPHTRHNLTHDALFIAITQATNRVWITTPYLIPNPSIRSALRTAVYRGVDVRVMLPEVGDSRIAHWASQSYYPELLGAGVKIYEYLPYYLHAKSAVFDDDLSVVGSANIDIRSFRLNFEVSCTVRSKAFCDELAALFERDMQKCKELRYEEFEKRPLMLKLAESAAQLRPRHFPPSRSFRGTNPIMELATEFVVLLVLGFLTSFVSGLFGIGGGIVRIPLFVYLLPWMGVPDDTMMHVAVGTSVALIIPTAIAASYKQYRQGNLDLEFYRLWAVGILIGVLVGLLLVDHVSTDAFKIIFIVFLIGVAGYVGFVPETTVISQTPPKGIGRVSLAALVGLISTLTGTGGGAVSTPSLKAFNMPLKKAVATASATGLVVGVVACIGYIWQGLGIPDRPPHSLGYVDLLVFAGMMPTIFIGAPMGAKVNNRLDEKHLKYTYGVFLLVVAADMTYKLVT</sequence>
<accession>A0A9P1BG37</accession>
<evidence type="ECO:0000256" key="2">
    <source>
        <dbReference type="ARBA" id="ARBA00022475"/>
    </source>
</evidence>
<feature type="domain" description="PLD phosphodiesterase" evidence="13">
    <location>
        <begin position="404"/>
        <end position="431"/>
    </location>
</feature>
<evidence type="ECO:0000256" key="6">
    <source>
        <dbReference type="ARBA" id="ARBA00022737"/>
    </source>
</evidence>
<keyword evidence="4" id="KW-0808">Transferase</keyword>
<organism evidence="14">
    <name type="scientific">Cladocopium goreaui</name>
    <dbReference type="NCBI Taxonomy" id="2562237"/>
    <lineage>
        <taxon>Eukaryota</taxon>
        <taxon>Sar</taxon>
        <taxon>Alveolata</taxon>
        <taxon>Dinophyceae</taxon>
        <taxon>Suessiales</taxon>
        <taxon>Symbiodiniaceae</taxon>
        <taxon>Cladocopium</taxon>
    </lineage>
</organism>
<gene>
    <name evidence="14" type="ORF">C1SCF055_LOCUS375</name>
</gene>
<evidence type="ECO:0000313" key="17">
    <source>
        <dbReference type="Proteomes" id="UP001152797"/>
    </source>
</evidence>
<dbReference type="NCBIfam" id="TIGR04265">
    <property type="entry name" value="bac_cardiolipin"/>
    <property type="match status" value="1"/>
</dbReference>
<feature type="transmembrane region" description="Helical" evidence="12">
    <location>
        <begin position="752"/>
        <end position="771"/>
    </location>
</feature>
<dbReference type="AlphaFoldDB" id="A0A9P1BG37"/>
<evidence type="ECO:0000256" key="11">
    <source>
        <dbReference type="ARBA" id="ARBA00023264"/>
    </source>
</evidence>
<dbReference type="EMBL" id="CAMXCT010000001">
    <property type="protein sequence ID" value="CAI3971785.1"/>
    <property type="molecule type" value="Genomic_DNA"/>
</dbReference>
<comment type="caution">
    <text evidence="14">The sequence shown here is derived from an EMBL/GenBank/DDBJ whole genome shotgun (WGS) entry which is preliminary data.</text>
</comment>
<feature type="transmembrane region" description="Helical" evidence="12">
    <location>
        <begin position="586"/>
        <end position="605"/>
    </location>
</feature>
<keyword evidence="11" id="KW-1208">Phospholipid metabolism</keyword>
<evidence type="ECO:0000256" key="10">
    <source>
        <dbReference type="ARBA" id="ARBA00023209"/>
    </source>
</evidence>
<dbReference type="Pfam" id="PF13091">
    <property type="entry name" value="PLDc_2"/>
    <property type="match status" value="2"/>
</dbReference>
<evidence type="ECO:0000256" key="7">
    <source>
        <dbReference type="ARBA" id="ARBA00022989"/>
    </source>
</evidence>
<evidence type="ECO:0000256" key="4">
    <source>
        <dbReference type="ARBA" id="ARBA00022679"/>
    </source>
</evidence>
<dbReference type="Pfam" id="PF01925">
    <property type="entry name" value="TauE"/>
    <property type="match status" value="1"/>
</dbReference>
<protein>
    <submittedName>
        <fullName evidence="16">Cardiolipin synthase (CL synthase)</fullName>
    </submittedName>
</protein>
<dbReference type="CDD" id="cd09110">
    <property type="entry name" value="PLDc_CLS_1"/>
    <property type="match status" value="1"/>
</dbReference>
<dbReference type="InterPro" id="IPR027379">
    <property type="entry name" value="CLS_N"/>
</dbReference>
<dbReference type="OrthoDB" id="14911at2759"/>
<feature type="transmembrane region" description="Helical" evidence="12">
    <location>
        <begin position="683"/>
        <end position="704"/>
    </location>
</feature>
<dbReference type="InterPro" id="IPR025202">
    <property type="entry name" value="PLD-like_dom"/>
</dbReference>
<dbReference type="EMBL" id="CAMXCT020000001">
    <property type="protein sequence ID" value="CAL1125160.1"/>
    <property type="molecule type" value="Genomic_DNA"/>
</dbReference>
<keyword evidence="6" id="KW-0677">Repeat</keyword>
<comment type="subcellular location">
    <subcellularLocation>
        <location evidence="1">Cell membrane</location>
        <topology evidence="1">Multi-pass membrane protein</topology>
    </subcellularLocation>
</comment>
<dbReference type="PROSITE" id="PS50035">
    <property type="entry name" value="PLD"/>
    <property type="match status" value="2"/>
</dbReference>
<feature type="transmembrane region" description="Helical" evidence="12">
    <location>
        <begin position="44"/>
        <end position="65"/>
    </location>
</feature>
<keyword evidence="10" id="KW-0594">Phospholipid biosynthesis</keyword>
<dbReference type="Gene3D" id="3.30.870.10">
    <property type="entry name" value="Endonuclease Chain A"/>
    <property type="match status" value="2"/>
</dbReference>
<dbReference type="InterPro" id="IPR002781">
    <property type="entry name" value="TM_pro_TauE-like"/>
</dbReference>
<feature type="transmembrane region" description="Helical" evidence="12">
    <location>
        <begin position="650"/>
        <end position="671"/>
    </location>
</feature>
<dbReference type="GO" id="GO:0005886">
    <property type="term" value="C:plasma membrane"/>
    <property type="evidence" value="ECO:0007669"/>
    <property type="project" value="UniProtKB-SubCell"/>
</dbReference>
<evidence type="ECO:0000256" key="1">
    <source>
        <dbReference type="ARBA" id="ARBA00004651"/>
    </source>
</evidence>
<evidence type="ECO:0000256" key="9">
    <source>
        <dbReference type="ARBA" id="ARBA00023136"/>
    </source>
</evidence>
<feature type="transmembrane region" description="Helical" evidence="12">
    <location>
        <begin position="612"/>
        <end position="630"/>
    </location>
</feature>
<feature type="transmembrane region" description="Helical" evidence="12">
    <location>
        <begin position="716"/>
        <end position="740"/>
    </location>
</feature>
<dbReference type="InterPro" id="IPR022924">
    <property type="entry name" value="Cardiolipin_synthase"/>
</dbReference>
<dbReference type="PANTHER" id="PTHR21248">
    <property type="entry name" value="CARDIOLIPIN SYNTHASE"/>
    <property type="match status" value="1"/>
</dbReference>
<dbReference type="EMBL" id="CAMXCT030000001">
    <property type="protein sequence ID" value="CAL4759097.1"/>
    <property type="molecule type" value="Genomic_DNA"/>
</dbReference>